<reference evidence="6" key="1">
    <citation type="submission" date="2016-12" db="EMBL/GenBank/DDBJ databases">
        <authorList>
            <person name="Meng X."/>
        </authorList>
    </citation>
    <scope>NUCLEOTIDE SEQUENCE [LARGE SCALE GENOMIC DNA]</scope>
    <source>
        <strain evidence="6">DSM 20732</strain>
    </source>
</reference>
<protein>
    <recommendedName>
        <fullName evidence="3">Insertion element IS150 protein InsJ-like helix-turn-helix domain-containing protein</fullName>
    </recommendedName>
</protein>
<feature type="domain" description="Insertion element IS150 protein InsJ-like helix-turn-helix" evidence="3">
    <location>
        <begin position="68"/>
        <end position="119"/>
    </location>
</feature>
<dbReference type="Pfam" id="PF13518">
    <property type="entry name" value="HTH_28"/>
    <property type="match status" value="1"/>
</dbReference>
<dbReference type="InParanoid" id="A0A1Q5PV95"/>
<dbReference type="SUPFAM" id="SSF48295">
    <property type="entry name" value="TrpR-like"/>
    <property type="match status" value="1"/>
</dbReference>
<dbReference type="STRING" id="52770.BSZ40_07925"/>
<dbReference type="InterPro" id="IPR010921">
    <property type="entry name" value="Trp_repressor/repl_initiator"/>
</dbReference>
<evidence type="ECO:0000256" key="1">
    <source>
        <dbReference type="ARBA" id="ARBA00038232"/>
    </source>
</evidence>
<gene>
    <name evidence="5" type="ORF">BSZ40_07925</name>
    <name evidence="4" type="ORF">BSZ40_11095</name>
</gene>
<reference evidence="5" key="2">
    <citation type="submission" date="2016-12" db="EMBL/GenBank/DDBJ databases">
        <authorList>
            <person name="Song W.-J."/>
            <person name="Kurnit D.M."/>
        </authorList>
    </citation>
    <scope>NUCLEOTIDE SEQUENCE [LARGE SCALE GENOMIC DNA]</scope>
    <source>
        <strain evidence="5">DSM 20732</strain>
    </source>
</reference>
<dbReference type="EMBL" id="MQVS01000008">
    <property type="protein sequence ID" value="OKL51340.1"/>
    <property type="molecule type" value="Genomic_DNA"/>
</dbReference>
<name>A0A1Q5PV95_9ACTO</name>
<proteinExistence type="inferred from homology"/>
<dbReference type="AlphaFoldDB" id="A0A1Q5PV95"/>
<accession>A0A1Q5PV95</accession>
<dbReference type="InterPro" id="IPR052057">
    <property type="entry name" value="IS150/IS1296_orfA-like"/>
</dbReference>
<keyword evidence="6" id="KW-1185">Reference proteome</keyword>
<comment type="caution">
    <text evidence="5">The sequence shown here is derived from an EMBL/GenBank/DDBJ whole genome shotgun (WGS) entry which is preliminary data.</text>
</comment>
<dbReference type="EMBL" id="MQVS01000020">
    <property type="protein sequence ID" value="OKL50713.1"/>
    <property type="molecule type" value="Genomic_DNA"/>
</dbReference>
<evidence type="ECO:0000313" key="6">
    <source>
        <dbReference type="Proteomes" id="UP000185612"/>
    </source>
</evidence>
<organism evidence="5 6">
    <name type="scientific">Buchananella hordeovulneris</name>
    <dbReference type="NCBI Taxonomy" id="52770"/>
    <lineage>
        <taxon>Bacteria</taxon>
        <taxon>Bacillati</taxon>
        <taxon>Actinomycetota</taxon>
        <taxon>Actinomycetes</taxon>
        <taxon>Actinomycetales</taxon>
        <taxon>Actinomycetaceae</taxon>
        <taxon>Buchananella</taxon>
    </lineage>
</organism>
<dbReference type="SUPFAM" id="SSF46689">
    <property type="entry name" value="Homeodomain-like"/>
    <property type="match status" value="1"/>
</dbReference>
<dbReference type="InterPro" id="IPR055247">
    <property type="entry name" value="InsJ-like_HTH"/>
</dbReference>
<dbReference type="InterPro" id="IPR009057">
    <property type="entry name" value="Homeodomain-like_sf"/>
</dbReference>
<dbReference type="Proteomes" id="UP000185612">
    <property type="component" value="Unassembled WGS sequence"/>
</dbReference>
<comment type="similarity">
    <text evidence="1">Belongs to the IS150/IS1296 orfA family.</text>
</comment>
<dbReference type="Gene3D" id="1.10.10.10">
    <property type="entry name" value="Winged helix-like DNA-binding domain superfamily/Winged helix DNA-binding domain"/>
    <property type="match status" value="1"/>
</dbReference>
<dbReference type="PANTHER" id="PTHR33795">
    <property type="entry name" value="INSERTION ELEMENT IS150 PROTEIN INSJ"/>
    <property type="match status" value="1"/>
</dbReference>
<evidence type="ECO:0000313" key="5">
    <source>
        <dbReference type="EMBL" id="OKL51340.1"/>
    </source>
</evidence>
<dbReference type="PANTHER" id="PTHR33795:SF1">
    <property type="entry name" value="INSERTION ELEMENT IS150 PROTEIN INSJ"/>
    <property type="match status" value="1"/>
</dbReference>
<sequence length="161" mass="18151">MLSSSKASQVQRERLVELFEDGWGFTAAARSVGVGIKTASNLWERWRLHGRLALMRKPTQACYPFETKLEAVKRFLAGQTKPHIAKDMGLSSPKILERWIRAYRVHGEDGLRPKPKGRPPKASSLAAGGGSELEMLQRRVEYLEAENAYLKALRDLMNNES</sequence>
<feature type="region of interest" description="Disordered" evidence="2">
    <location>
        <begin position="108"/>
        <end position="129"/>
    </location>
</feature>
<dbReference type="GO" id="GO:0043565">
    <property type="term" value="F:sequence-specific DNA binding"/>
    <property type="evidence" value="ECO:0007669"/>
    <property type="project" value="InterPro"/>
</dbReference>
<evidence type="ECO:0000256" key="2">
    <source>
        <dbReference type="SAM" id="MobiDB-lite"/>
    </source>
</evidence>
<dbReference type="InterPro" id="IPR036388">
    <property type="entry name" value="WH-like_DNA-bd_sf"/>
</dbReference>
<evidence type="ECO:0000259" key="3">
    <source>
        <dbReference type="Pfam" id="PF13518"/>
    </source>
</evidence>
<evidence type="ECO:0000313" key="4">
    <source>
        <dbReference type="EMBL" id="OKL50713.1"/>
    </source>
</evidence>